<gene>
    <name evidence="2" type="ORF">OCV57_08755</name>
</gene>
<evidence type="ECO:0000313" key="2">
    <source>
        <dbReference type="EMBL" id="MCU6706015.1"/>
    </source>
</evidence>
<dbReference type="Proteomes" id="UP001208131">
    <property type="component" value="Unassembled WGS sequence"/>
</dbReference>
<dbReference type="RefSeq" id="WP_117956888.1">
    <property type="nucleotide sequence ID" value="NZ_JAOQJZ010000008.1"/>
</dbReference>
<name>A0AAE3IHN1_9FIRM</name>
<protein>
    <submittedName>
        <fullName evidence="2">Uncharacterized protein</fullName>
    </submittedName>
</protein>
<dbReference type="AlphaFoldDB" id="A0AAE3IHN1"/>
<evidence type="ECO:0000256" key="1">
    <source>
        <dbReference type="SAM" id="SignalP"/>
    </source>
</evidence>
<accession>A0AAE3IHN1</accession>
<organism evidence="2 3">
    <name type="scientific">Hominimerdicola aceti</name>
    <dbReference type="NCBI Taxonomy" id="2981726"/>
    <lineage>
        <taxon>Bacteria</taxon>
        <taxon>Bacillati</taxon>
        <taxon>Bacillota</taxon>
        <taxon>Clostridia</taxon>
        <taxon>Eubacteriales</taxon>
        <taxon>Oscillospiraceae</taxon>
        <taxon>Hominimerdicola</taxon>
    </lineage>
</organism>
<feature type="signal peptide" evidence="1">
    <location>
        <begin position="1"/>
        <end position="19"/>
    </location>
</feature>
<reference evidence="2 3" key="1">
    <citation type="journal article" date="2021" name="ISME Commun">
        <title>Automated analysis of genomic sequences facilitates high-throughput and comprehensive description of bacteria.</title>
        <authorList>
            <person name="Hitch T.C.A."/>
        </authorList>
    </citation>
    <scope>NUCLEOTIDE SEQUENCE [LARGE SCALE GENOMIC DNA]</scope>
    <source>
        <strain evidence="2 3">Sanger_31</strain>
    </source>
</reference>
<feature type="chain" id="PRO_5042122428" evidence="1">
    <location>
        <begin position="20"/>
        <end position="103"/>
    </location>
</feature>
<comment type="caution">
    <text evidence="2">The sequence shown here is derived from an EMBL/GenBank/DDBJ whole genome shotgun (WGS) entry which is preliminary data.</text>
</comment>
<evidence type="ECO:0000313" key="3">
    <source>
        <dbReference type="Proteomes" id="UP001208131"/>
    </source>
</evidence>
<keyword evidence="3" id="KW-1185">Reference proteome</keyword>
<dbReference type="PROSITE" id="PS51257">
    <property type="entry name" value="PROKAR_LIPOPROTEIN"/>
    <property type="match status" value="1"/>
</dbReference>
<keyword evidence="1" id="KW-0732">Signal</keyword>
<dbReference type="EMBL" id="JAOQJZ010000008">
    <property type="protein sequence ID" value="MCU6706015.1"/>
    <property type="molecule type" value="Genomic_DNA"/>
</dbReference>
<proteinExistence type="predicted"/>
<sequence>MKRHVLILFAAVIFTLTLASCTSKYDAEDFIGKTSAEIVDENGDFDCVIGEADDGIYSNCKCGYTIKEKKAGFLGSSDEVFFFICFDENSGATSCAEGVRPGG</sequence>